<keyword evidence="6" id="KW-1185">Reference proteome</keyword>
<feature type="domain" description="EF-hand" evidence="4">
    <location>
        <begin position="1572"/>
        <end position="1599"/>
    </location>
</feature>
<protein>
    <recommendedName>
        <fullName evidence="4">EF-hand domain-containing protein</fullName>
    </recommendedName>
</protein>
<dbReference type="InterPro" id="IPR023296">
    <property type="entry name" value="Glyco_hydro_beta-prop_sf"/>
</dbReference>
<dbReference type="OrthoDB" id="9970295at2759"/>
<dbReference type="SUPFAM" id="SSF75005">
    <property type="entry name" value="Arabinanase/levansucrase/invertase"/>
    <property type="match status" value="1"/>
</dbReference>
<dbReference type="Gene3D" id="1.10.238.10">
    <property type="entry name" value="EF-hand"/>
    <property type="match status" value="2"/>
</dbReference>
<dbReference type="GO" id="GO:0005509">
    <property type="term" value="F:calcium ion binding"/>
    <property type="evidence" value="ECO:0007669"/>
    <property type="project" value="InterPro"/>
</dbReference>
<dbReference type="Pfam" id="PF13202">
    <property type="entry name" value="EF-hand_5"/>
    <property type="match status" value="2"/>
</dbReference>
<evidence type="ECO:0000256" key="3">
    <source>
        <dbReference type="SAM" id="SignalP"/>
    </source>
</evidence>
<dbReference type="InterPro" id="IPR002048">
    <property type="entry name" value="EF_hand_dom"/>
</dbReference>
<feature type="region of interest" description="Disordered" evidence="2">
    <location>
        <begin position="1884"/>
        <end position="1909"/>
    </location>
</feature>
<organism evidence="5 6">
    <name type="scientific">Pythium oligandrum</name>
    <name type="common">Mycoparasitic fungus</name>
    <dbReference type="NCBI Taxonomy" id="41045"/>
    <lineage>
        <taxon>Eukaryota</taxon>
        <taxon>Sar</taxon>
        <taxon>Stramenopiles</taxon>
        <taxon>Oomycota</taxon>
        <taxon>Peronosporomycetes</taxon>
        <taxon>Pythiales</taxon>
        <taxon>Pythiaceae</taxon>
        <taxon>Pythium</taxon>
    </lineage>
</organism>
<dbReference type="EMBL" id="SPLM01000074">
    <property type="protein sequence ID" value="TMW62075.1"/>
    <property type="molecule type" value="Genomic_DNA"/>
</dbReference>
<feature type="domain" description="EF-hand" evidence="4">
    <location>
        <begin position="1438"/>
        <end position="1463"/>
    </location>
</feature>
<feature type="domain" description="EF-hand" evidence="4">
    <location>
        <begin position="1476"/>
        <end position="1511"/>
    </location>
</feature>
<dbReference type="Gene3D" id="2.115.10.20">
    <property type="entry name" value="Glycosyl hydrolase domain, family 43"/>
    <property type="match status" value="1"/>
</dbReference>
<evidence type="ECO:0000313" key="5">
    <source>
        <dbReference type="EMBL" id="TMW62075.1"/>
    </source>
</evidence>
<proteinExistence type="predicted"/>
<reference evidence="5" key="1">
    <citation type="submission" date="2019-03" db="EMBL/GenBank/DDBJ databases">
        <title>Long read genome sequence of the mycoparasitic Pythium oligandrum ATCC 38472 isolated from sugarbeet rhizosphere.</title>
        <authorList>
            <person name="Gaulin E."/>
        </authorList>
    </citation>
    <scope>NUCLEOTIDE SEQUENCE</scope>
    <source>
        <strain evidence="5">ATCC 38472_TT</strain>
    </source>
</reference>
<keyword evidence="3" id="KW-0732">Signal</keyword>
<evidence type="ECO:0000259" key="4">
    <source>
        <dbReference type="PROSITE" id="PS50222"/>
    </source>
</evidence>
<sequence>MEARGCLVVYAFLLLLCVYEGNAALPTVADAWFQTTRCDELSTADVCVNYERCKRTHRCARGDEDYYIKEARHESFTRQFAGGTRAPIALMNDFEDWKSGTHGWGMQDSDLYANVALGLDTFDFVTIGSLELAAGYVVFNTDKATVWGDVSFKGALTTTKSGTKVAVFNFMTVYLGQGVKVRFVGNQAVSILSRSSMIIDTELRARPGTLGGFPGGGFVGVNTRNNNQNGPGSPSVRVYVKTVSTHGTHVPEIQEIETSAAPGQKIQGHFTVSYGLDGHKTQPIRYDATSYEVQKYLENAFPDIGSLHVERDDTRQQVPEVGRLWRITFLTAVGNVPQLQVQSFLSGLASQVVSRTISEGNELSGTFRLQLRGAQTQELRYDITAPDLRTRLLADFPFLLDARVSRTDATAQCLQGSNLPDQSASTSISNGGSDDRFRPSEWLVPNELRNDAQDSVKNYRDKLCAGGRGAANGYVWKIQMWTTVDNAAASSPSSSVYLQTQAPLSLIADQTKLVGTGATIEIIDSLHFSLAFGGTGASFASKGGDGYSIPFRRRDDYMAVYSSEEIPDLLGGSGGSGGGQEPIDVFPVVQPTLGGAGGGALHLSAINDILIGSSGKIITNGANGGSGYTAGGGGSGGSILIDCGGTIAHHGSIEAVGGHGGASTPFNSAQFSMPGGGGSGGRVAIFAQSFATWKSGVIVVSGGASQDSTRAGGQGSTYVRVKTPLAIRVDPSIGAAGTSKSILVAGAEDYALGAKIGQELPDHTRQLARNGPRKKLPLQSRPERISYFVRIGQLKEGGVTVNEGAVFGIHSSDDTKSSSANKDHFMIAVGIIDGTFTHEADTYQIPRRSFQVKAQSDRWYKLDILLDWVTKTYSIQLNDVLKVLDAPFTGSAITSISLNNYHAMSSWWDEVYVGDNHLKDFKCPYLASTSGQNGNEGVVVTKTRSLRKLWPAESRGPATTYHPMTKHESHLSKREVYQYDSGGMLPFDGAPHRAFLNDVRETESELQDGTSQEELNANEEVITQAETLTLQDVSQDSSIVLSLETGMDLHTLAADQRGTTRTIQSHGPTIYWYSEIYNTATGFGGVGACSTLNYIDWRNEGIMLHFVNLTDPFGQAVSPLVADRPKVLFNKKTNQFIMWMHVDITTNTMGLTGVAVSAYPNGPFHFVHSFYPDAPLESPGGMSINETHDQTIAIIPASDTTQPDRAYLIRTFFKTVEYWLPRPVMDPLWESVRDENDKTQFGLSYHRAFYHEGYDNPNDIYLQRWRMEDMPWEVVCCKPTDPTNCVVDNDVPSDPARVCPDGFEKKQVLGQSQMEEGSHIQSRYKDPLDDTNNFFIPNSVPSHTTWGFQVHNIKSWRGNYFDALSTNITNFMFHRFADERRRQAIENDSTIPFVYPNEEEQIDFIPVDDKELMSEMLGTLGVPMSVAFKAKYSSYDLAEIDLNNDGKITAYELSAMIEKRSHKKLSQQLVDSILIDFEEMKWNQVKLLDADSTGKITFAEFEAWVGLDPNLLFDRFDLDKSGFLDENELARLLWYRQFPRLDQAIILLDPSFDGRVYYPRFRALLQQAPGYMFGAYDFDKSGVLTQDEIELMIKDLGLFARRNVIESLKDVAAKGIKKADYVKWLSASTSLLADARNGLKVDNAVHATRPDSLTGPMHVIERRRAKYVAISRLSSDYLSTEGLLKEVEGDFEGREALLNYFAFAEDLFGLQDEEIQASFADMESPGTQPFRVSLSSEMLGDRASYWNGRHWEGRPSAPALFTYGTQCLQYAGVDGTDPGCMPCLTRSPFVTASVDQYQTQTRSTFHCRSYKEMDAYIKQFDQQVSIQLQYQQQSAFGPQGLQPHMSPCFNQSQFFPCDVHKVVDGNIADSLRDMNARSTPWNLEWESHPDNTGSSQKIRADDVQRESQGPSFIERFPNRNRELPNGLEIDGDIVFAPDQMADILGGGS</sequence>
<gene>
    <name evidence="5" type="ORF">Poli38472_009568</name>
</gene>
<keyword evidence="1" id="KW-0106">Calcium</keyword>
<dbReference type="PANTHER" id="PTHR22925">
    <property type="entry name" value="GLYCOSYL HYDROLASE 43 FAMILY MEMBER"/>
    <property type="match status" value="1"/>
</dbReference>
<feature type="chain" id="PRO_5035447192" description="EF-hand domain-containing protein" evidence="3">
    <location>
        <begin position="24"/>
        <end position="1948"/>
    </location>
</feature>
<comment type="caution">
    <text evidence="5">The sequence shown here is derived from an EMBL/GenBank/DDBJ whole genome shotgun (WGS) entry which is preliminary data.</text>
</comment>
<evidence type="ECO:0000256" key="2">
    <source>
        <dbReference type="SAM" id="MobiDB-lite"/>
    </source>
</evidence>
<evidence type="ECO:0000256" key="1">
    <source>
        <dbReference type="ARBA" id="ARBA00022837"/>
    </source>
</evidence>
<dbReference type="Proteomes" id="UP000794436">
    <property type="component" value="Unassembled WGS sequence"/>
</dbReference>
<dbReference type="InterPro" id="IPR011992">
    <property type="entry name" value="EF-hand-dom_pair"/>
</dbReference>
<feature type="region of interest" description="Disordered" evidence="2">
    <location>
        <begin position="415"/>
        <end position="439"/>
    </location>
</feature>
<dbReference type="PROSITE" id="PS00018">
    <property type="entry name" value="EF_HAND_1"/>
    <property type="match status" value="4"/>
</dbReference>
<dbReference type="PANTHER" id="PTHR22925:SF3">
    <property type="entry name" value="GLYCOSYL HYDROLASE FAMILY PROTEIN 43"/>
    <property type="match status" value="1"/>
</dbReference>
<accession>A0A8K1CG07</accession>
<feature type="signal peptide" evidence="3">
    <location>
        <begin position="1"/>
        <end position="23"/>
    </location>
</feature>
<feature type="compositionally biased region" description="Polar residues" evidence="2">
    <location>
        <begin position="415"/>
        <end position="432"/>
    </location>
</feature>
<evidence type="ECO:0000313" key="6">
    <source>
        <dbReference type="Proteomes" id="UP000794436"/>
    </source>
</evidence>
<dbReference type="PROSITE" id="PS50222">
    <property type="entry name" value="EF_HAND_2"/>
    <property type="match status" value="3"/>
</dbReference>
<dbReference type="InterPro" id="IPR018247">
    <property type="entry name" value="EF_Hand_1_Ca_BS"/>
</dbReference>
<dbReference type="SUPFAM" id="SSF47473">
    <property type="entry name" value="EF-hand"/>
    <property type="match status" value="1"/>
</dbReference>
<name>A0A8K1CG07_PYTOL</name>